<evidence type="ECO:0000256" key="1">
    <source>
        <dbReference type="ARBA" id="ARBA00022517"/>
    </source>
</evidence>
<dbReference type="PRINTS" id="PR00320">
    <property type="entry name" value="GPROTEINBRPT"/>
</dbReference>
<comment type="caution">
    <text evidence="10">The sequence shown here is derived from an EMBL/GenBank/DDBJ whole genome shotgun (WGS) entry which is preliminary data.</text>
</comment>
<dbReference type="GO" id="GO:0005730">
    <property type="term" value="C:nucleolus"/>
    <property type="evidence" value="ECO:0007669"/>
    <property type="project" value="UniProtKB-SubCell"/>
</dbReference>
<dbReference type="Pfam" id="PF00400">
    <property type="entry name" value="WD40"/>
    <property type="match status" value="6"/>
</dbReference>
<dbReference type="PROSITE" id="PS00678">
    <property type="entry name" value="WD_REPEATS_1"/>
    <property type="match status" value="2"/>
</dbReference>
<protein>
    <recommendedName>
        <fullName evidence="6">Ribosome biogenesis protein YTM1</fullName>
    </recommendedName>
</protein>
<dbReference type="SUPFAM" id="SSF50978">
    <property type="entry name" value="WD40 repeat-like"/>
    <property type="match status" value="1"/>
</dbReference>
<evidence type="ECO:0000256" key="7">
    <source>
        <dbReference type="PROSITE-ProRule" id="PRU00221"/>
    </source>
</evidence>
<keyword evidence="5 6" id="KW-0539">Nucleus</keyword>
<proteinExistence type="inferred from homology"/>
<evidence type="ECO:0000256" key="6">
    <source>
        <dbReference type="HAMAP-Rule" id="MF_03029"/>
    </source>
</evidence>
<dbReference type="EMBL" id="JAEPRC010001026">
    <property type="protein sequence ID" value="KAG2190210.1"/>
    <property type="molecule type" value="Genomic_DNA"/>
</dbReference>
<name>A0A8H7QDQ3_9FUNG</name>
<dbReference type="PANTHER" id="PTHR19855">
    <property type="entry name" value="WD40 REPEAT PROTEIN 12, 37"/>
    <property type="match status" value="1"/>
</dbReference>
<keyword evidence="2 6" id="KW-0698">rRNA processing</keyword>
<dbReference type="OrthoDB" id="10251381at2759"/>
<dbReference type="InterPro" id="IPR028599">
    <property type="entry name" value="WDR12/Ytm1"/>
</dbReference>
<keyword evidence="1 6" id="KW-0690">Ribosome biogenesis</keyword>
<evidence type="ECO:0000313" key="10">
    <source>
        <dbReference type="EMBL" id="KAG2190210.1"/>
    </source>
</evidence>
<dbReference type="PROSITE" id="PS50294">
    <property type="entry name" value="WD_REPEATS_REGION"/>
    <property type="match status" value="5"/>
</dbReference>
<dbReference type="InterPro" id="IPR012972">
    <property type="entry name" value="NLE"/>
</dbReference>
<dbReference type="Pfam" id="PF08154">
    <property type="entry name" value="NLE"/>
    <property type="match status" value="1"/>
</dbReference>
<dbReference type="GO" id="GO:0000466">
    <property type="term" value="P:maturation of 5.8S rRNA from tricistronic rRNA transcript (SSU-rRNA, 5.8S rRNA, LSU-rRNA)"/>
    <property type="evidence" value="ECO:0007669"/>
    <property type="project" value="UniProtKB-UniRule"/>
</dbReference>
<accession>A0A8H7QDQ3</accession>
<dbReference type="CDD" id="cd00200">
    <property type="entry name" value="WD40"/>
    <property type="match status" value="1"/>
</dbReference>
<dbReference type="PROSITE" id="PS50082">
    <property type="entry name" value="WD_REPEATS_2"/>
    <property type="match status" value="5"/>
</dbReference>
<dbReference type="GO" id="GO:0030687">
    <property type="term" value="C:preribosome, large subunit precursor"/>
    <property type="evidence" value="ECO:0007669"/>
    <property type="project" value="UniProtKB-UniRule"/>
</dbReference>
<evidence type="ECO:0000256" key="5">
    <source>
        <dbReference type="ARBA" id="ARBA00023242"/>
    </source>
</evidence>
<comment type="subcellular location">
    <subcellularLocation>
        <location evidence="6">Nucleus</location>
        <location evidence="6">Nucleolus</location>
    </subcellularLocation>
    <subcellularLocation>
        <location evidence="6">Nucleus</location>
        <location evidence="6">Nucleoplasm</location>
    </subcellularLocation>
</comment>
<comment type="function">
    <text evidence="6">Component of the NOP7 complex, which is required for maturation of the 25S and 5.8S ribosomal RNAs and formation of the 60S ribosome.</text>
</comment>
<dbReference type="Gene3D" id="2.130.10.10">
    <property type="entry name" value="YVTN repeat-like/Quinoprotein amine dehydrogenase"/>
    <property type="match status" value="1"/>
</dbReference>
<dbReference type="GO" id="GO:0005654">
    <property type="term" value="C:nucleoplasm"/>
    <property type="evidence" value="ECO:0007669"/>
    <property type="project" value="UniProtKB-SubCell"/>
</dbReference>
<dbReference type="SMART" id="SM00320">
    <property type="entry name" value="WD40"/>
    <property type="match status" value="7"/>
</dbReference>
<keyword evidence="3 7" id="KW-0853">WD repeat</keyword>
<dbReference type="PANTHER" id="PTHR19855:SF11">
    <property type="entry name" value="RIBOSOME BIOGENESIS PROTEIN WDR12"/>
    <property type="match status" value="1"/>
</dbReference>
<dbReference type="InterPro" id="IPR015943">
    <property type="entry name" value="WD40/YVTN_repeat-like_dom_sf"/>
</dbReference>
<dbReference type="HAMAP" id="MF_03029">
    <property type="entry name" value="WDR12"/>
    <property type="match status" value="1"/>
</dbReference>
<dbReference type="AlphaFoldDB" id="A0A8H7QDQ3"/>
<comment type="subunit">
    <text evidence="6">Component of the NOP7 complex, composed of ERB1, NOP7 and YTM1. Within the NOP7 complex ERB1 appears to interact directly with NOP7 and YTM1. The NOP7 complex also associates with the 66S pre-ribosome.</text>
</comment>
<feature type="repeat" description="WD" evidence="7">
    <location>
        <begin position="336"/>
        <end position="378"/>
    </location>
</feature>
<evidence type="ECO:0000256" key="8">
    <source>
        <dbReference type="SAM" id="MobiDB-lite"/>
    </source>
</evidence>
<feature type="region of interest" description="Disordered" evidence="8">
    <location>
        <begin position="213"/>
        <end position="243"/>
    </location>
</feature>
<dbReference type="GO" id="GO:0000463">
    <property type="term" value="P:maturation of LSU-rRNA from tricistronic rRNA transcript (SSU-rRNA, 5.8S rRNA, LSU-rRNA)"/>
    <property type="evidence" value="ECO:0007669"/>
    <property type="project" value="UniProtKB-UniRule"/>
</dbReference>
<comment type="similarity">
    <text evidence="6">Belongs to the WD repeat WDR12/YTM1 family.</text>
</comment>
<evidence type="ECO:0000259" key="9">
    <source>
        <dbReference type="Pfam" id="PF08154"/>
    </source>
</evidence>
<keyword evidence="11" id="KW-1185">Reference proteome</keyword>
<feature type="repeat" description="WD" evidence="7">
    <location>
        <begin position="291"/>
        <end position="332"/>
    </location>
</feature>
<feature type="repeat" description="WD" evidence="7">
    <location>
        <begin position="136"/>
        <end position="176"/>
    </location>
</feature>
<reference evidence="10" key="1">
    <citation type="submission" date="2020-12" db="EMBL/GenBank/DDBJ databases">
        <title>Metabolic potential, ecology and presence of endohyphal bacteria is reflected in genomic diversity of Mucoromycotina.</title>
        <authorList>
            <person name="Muszewska A."/>
            <person name="Okrasinska A."/>
            <person name="Steczkiewicz K."/>
            <person name="Drgas O."/>
            <person name="Orlowska M."/>
            <person name="Perlinska-Lenart U."/>
            <person name="Aleksandrzak-Piekarczyk T."/>
            <person name="Szatraj K."/>
            <person name="Zielenkiewicz U."/>
            <person name="Pilsyk S."/>
            <person name="Malc E."/>
            <person name="Mieczkowski P."/>
            <person name="Kruszewska J.S."/>
            <person name="Biernat P."/>
            <person name="Pawlowska J."/>
        </authorList>
    </citation>
    <scope>NUCLEOTIDE SEQUENCE</scope>
    <source>
        <strain evidence="10">CBS 226.32</strain>
    </source>
</reference>
<dbReference type="InterPro" id="IPR001680">
    <property type="entry name" value="WD40_rpt"/>
</dbReference>
<sequence length="415" mass="46396">MSSEQEQVQVRFTTQQPEYAVNETAILLPSNIKKDGLSEIVNSLLDNDKPIPFDFLIDGQLLRTSIVEYLNAFQLSTENLVTIEYVESMLPPIPLTAYQHDDWISSVKGFNGLFATGSYDNMVRLWNTTGECISTLIGHSDAVKSVAFGQNNTVFSGSLDHTVLGWEYTEGEDTHRIMYECKGHKGPVESVAVDHTGKQIASASADGLVKIWSTKEPTEDEPSEEIANKKRKKNSEKSDRKIKTKAVSLEGHVGGVNAVDFDGADANIVYTGGWDHSIRSWDIEQQVNLTTKNCEKVVLDVDYSKYSKLLATGHSDNTVRLWDPRSEDGTNVKMTLRGHTAWVSSVSWSRTSEYALCTGSYDSTVRVWDIRSKEPLYTVDAEEKTNDKVLSVFWDDNKILSGGEDKKLRIYQAKV</sequence>
<keyword evidence="4" id="KW-0677">Repeat</keyword>
<dbReference type="InterPro" id="IPR020472">
    <property type="entry name" value="WD40_PAC1"/>
</dbReference>
<dbReference type="InterPro" id="IPR019775">
    <property type="entry name" value="WD40_repeat_CS"/>
</dbReference>
<feature type="repeat" description="WD" evidence="7">
    <location>
        <begin position="181"/>
        <end position="213"/>
    </location>
</feature>
<feature type="repeat" description="WD" evidence="7">
    <location>
        <begin position="249"/>
        <end position="291"/>
    </location>
</feature>
<dbReference type="InterPro" id="IPR036322">
    <property type="entry name" value="WD40_repeat_dom_sf"/>
</dbReference>
<evidence type="ECO:0000313" key="11">
    <source>
        <dbReference type="Proteomes" id="UP000650833"/>
    </source>
</evidence>
<evidence type="ECO:0000256" key="3">
    <source>
        <dbReference type="ARBA" id="ARBA00022574"/>
    </source>
</evidence>
<dbReference type="GO" id="GO:0043021">
    <property type="term" value="F:ribonucleoprotein complex binding"/>
    <property type="evidence" value="ECO:0007669"/>
    <property type="project" value="UniProtKB-UniRule"/>
</dbReference>
<gene>
    <name evidence="6" type="primary">YTM1</name>
    <name evidence="10" type="ORF">INT46_006177</name>
</gene>
<evidence type="ECO:0000256" key="2">
    <source>
        <dbReference type="ARBA" id="ARBA00022552"/>
    </source>
</evidence>
<feature type="domain" description="NLE" evidence="9">
    <location>
        <begin position="8"/>
        <end position="70"/>
    </location>
</feature>
<evidence type="ECO:0000256" key="4">
    <source>
        <dbReference type="ARBA" id="ARBA00022737"/>
    </source>
</evidence>
<dbReference type="Proteomes" id="UP000650833">
    <property type="component" value="Unassembled WGS sequence"/>
</dbReference>
<organism evidence="10 11">
    <name type="scientific">Mucor plumbeus</name>
    <dbReference type="NCBI Taxonomy" id="97098"/>
    <lineage>
        <taxon>Eukaryota</taxon>
        <taxon>Fungi</taxon>
        <taxon>Fungi incertae sedis</taxon>
        <taxon>Mucoromycota</taxon>
        <taxon>Mucoromycotina</taxon>
        <taxon>Mucoromycetes</taxon>
        <taxon>Mucorales</taxon>
        <taxon>Mucorineae</taxon>
        <taxon>Mucoraceae</taxon>
        <taxon>Mucor</taxon>
    </lineage>
</organism>